<protein>
    <submittedName>
        <fullName evidence="1">Universal stress family protein</fullName>
    </submittedName>
</protein>
<sequence>MVHQYEVELDAEVTVVAKVYWGDAREKIVDYVGDLKLDALVMGTRVDDSCAIPLFSLRLVLTSHSSAYTPFMYNRNSDLGCFILETAWLLVYLAQLG</sequence>
<dbReference type="EMBL" id="CM001222">
    <property type="protein sequence ID" value="KEH25937.1"/>
    <property type="molecule type" value="Genomic_DNA"/>
</dbReference>
<keyword evidence="3" id="KW-1185">Reference proteome</keyword>
<dbReference type="SUPFAM" id="SSF52402">
    <property type="entry name" value="Adenine nucleotide alpha hydrolases-like"/>
    <property type="match status" value="1"/>
</dbReference>
<dbReference type="PANTHER" id="PTHR46100">
    <property type="entry name" value="IMP2'P"/>
    <property type="match status" value="1"/>
</dbReference>
<proteinExistence type="predicted"/>
<dbReference type="PANTHER" id="PTHR46100:SF7">
    <property type="entry name" value="UNIVERSAL STRESS PROTEIN PHOS34-LIKE"/>
    <property type="match status" value="1"/>
</dbReference>
<dbReference type="STRING" id="3880.A0A072U8G5"/>
<dbReference type="EnsemblPlants" id="KEH25937">
    <property type="protein sequence ID" value="KEH25937"/>
    <property type="gene ID" value="MTR_6g038080"/>
</dbReference>
<dbReference type="InterPro" id="IPR014729">
    <property type="entry name" value="Rossmann-like_a/b/a_fold"/>
</dbReference>
<reference evidence="1 3" key="1">
    <citation type="journal article" date="2011" name="Nature">
        <title>The Medicago genome provides insight into the evolution of rhizobial symbioses.</title>
        <authorList>
            <person name="Young N.D."/>
            <person name="Debelle F."/>
            <person name="Oldroyd G.E."/>
            <person name="Geurts R."/>
            <person name="Cannon S.B."/>
            <person name="Udvardi M.K."/>
            <person name="Benedito V.A."/>
            <person name="Mayer K.F."/>
            <person name="Gouzy J."/>
            <person name="Schoof H."/>
            <person name="Van de Peer Y."/>
            <person name="Proost S."/>
            <person name="Cook D.R."/>
            <person name="Meyers B.C."/>
            <person name="Spannagl M."/>
            <person name="Cheung F."/>
            <person name="De Mita S."/>
            <person name="Krishnakumar V."/>
            <person name="Gundlach H."/>
            <person name="Zhou S."/>
            <person name="Mudge J."/>
            <person name="Bharti A.K."/>
            <person name="Murray J.D."/>
            <person name="Naoumkina M.A."/>
            <person name="Rosen B."/>
            <person name="Silverstein K.A."/>
            <person name="Tang H."/>
            <person name="Rombauts S."/>
            <person name="Zhao P.X."/>
            <person name="Zhou P."/>
            <person name="Barbe V."/>
            <person name="Bardou P."/>
            <person name="Bechner M."/>
            <person name="Bellec A."/>
            <person name="Berger A."/>
            <person name="Berges H."/>
            <person name="Bidwell S."/>
            <person name="Bisseling T."/>
            <person name="Choisne N."/>
            <person name="Couloux A."/>
            <person name="Denny R."/>
            <person name="Deshpande S."/>
            <person name="Dai X."/>
            <person name="Doyle J.J."/>
            <person name="Dudez A.M."/>
            <person name="Farmer A.D."/>
            <person name="Fouteau S."/>
            <person name="Franken C."/>
            <person name="Gibelin C."/>
            <person name="Gish J."/>
            <person name="Goldstein S."/>
            <person name="Gonzalez A.J."/>
            <person name="Green P.J."/>
            <person name="Hallab A."/>
            <person name="Hartog M."/>
            <person name="Hua A."/>
            <person name="Humphray S.J."/>
            <person name="Jeong D.H."/>
            <person name="Jing Y."/>
            <person name="Jocker A."/>
            <person name="Kenton S.M."/>
            <person name="Kim D.J."/>
            <person name="Klee K."/>
            <person name="Lai H."/>
            <person name="Lang C."/>
            <person name="Lin S."/>
            <person name="Macmil S.L."/>
            <person name="Magdelenat G."/>
            <person name="Matthews L."/>
            <person name="McCorrison J."/>
            <person name="Monaghan E.L."/>
            <person name="Mun J.H."/>
            <person name="Najar F.Z."/>
            <person name="Nicholson C."/>
            <person name="Noirot C."/>
            <person name="O'Bleness M."/>
            <person name="Paule C.R."/>
            <person name="Poulain J."/>
            <person name="Prion F."/>
            <person name="Qin B."/>
            <person name="Qu C."/>
            <person name="Retzel E.F."/>
            <person name="Riddle C."/>
            <person name="Sallet E."/>
            <person name="Samain S."/>
            <person name="Samson N."/>
            <person name="Sanders I."/>
            <person name="Saurat O."/>
            <person name="Scarpelli C."/>
            <person name="Schiex T."/>
            <person name="Segurens B."/>
            <person name="Severin A.J."/>
            <person name="Sherrier D.J."/>
            <person name="Shi R."/>
            <person name="Sims S."/>
            <person name="Singer S.R."/>
            <person name="Sinharoy S."/>
            <person name="Sterck L."/>
            <person name="Viollet A."/>
            <person name="Wang B.B."/>
            <person name="Wang K."/>
            <person name="Wang M."/>
            <person name="Wang X."/>
            <person name="Warfsmann J."/>
            <person name="Weissenbach J."/>
            <person name="White D.D."/>
            <person name="White J.D."/>
            <person name="Wiley G.B."/>
            <person name="Wincker P."/>
            <person name="Xing Y."/>
            <person name="Yang L."/>
            <person name="Yao Z."/>
            <person name="Ying F."/>
            <person name="Zhai J."/>
            <person name="Zhou L."/>
            <person name="Zuber A."/>
            <person name="Denarie J."/>
            <person name="Dixon R.A."/>
            <person name="May G.D."/>
            <person name="Schwartz D.C."/>
            <person name="Rogers J."/>
            <person name="Quetier F."/>
            <person name="Town C.D."/>
            <person name="Roe B.A."/>
        </authorList>
    </citation>
    <scope>NUCLEOTIDE SEQUENCE [LARGE SCALE GENOMIC DNA]</scope>
    <source>
        <strain evidence="1">A17</strain>
        <strain evidence="2 3">cv. Jemalong A17</strain>
    </source>
</reference>
<reference evidence="1 3" key="2">
    <citation type="journal article" date="2014" name="BMC Genomics">
        <title>An improved genome release (version Mt4.0) for the model legume Medicago truncatula.</title>
        <authorList>
            <person name="Tang H."/>
            <person name="Krishnakumar V."/>
            <person name="Bidwell S."/>
            <person name="Rosen B."/>
            <person name="Chan A."/>
            <person name="Zhou S."/>
            <person name="Gentzbittel L."/>
            <person name="Childs K.L."/>
            <person name="Yandell M."/>
            <person name="Gundlach H."/>
            <person name="Mayer K.F."/>
            <person name="Schwartz D.C."/>
            <person name="Town C.D."/>
        </authorList>
    </citation>
    <scope>GENOME REANNOTATION</scope>
    <source>
        <strain evidence="1">A17</strain>
        <strain evidence="2 3">cv. Jemalong A17</strain>
    </source>
</reference>
<evidence type="ECO:0000313" key="2">
    <source>
        <dbReference type="EnsemblPlants" id="KEH25937"/>
    </source>
</evidence>
<organism evidence="1 3">
    <name type="scientific">Medicago truncatula</name>
    <name type="common">Barrel medic</name>
    <name type="synonym">Medicago tribuloides</name>
    <dbReference type="NCBI Taxonomy" id="3880"/>
    <lineage>
        <taxon>Eukaryota</taxon>
        <taxon>Viridiplantae</taxon>
        <taxon>Streptophyta</taxon>
        <taxon>Embryophyta</taxon>
        <taxon>Tracheophyta</taxon>
        <taxon>Spermatophyta</taxon>
        <taxon>Magnoliopsida</taxon>
        <taxon>eudicotyledons</taxon>
        <taxon>Gunneridae</taxon>
        <taxon>Pentapetalae</taxon>
        <taxon>rosids</taxon>
        <taxon>fabids</taxon>
        <taxon>Fabales</taxon>
        <taxon>Fabaceae</taxon>
        <taxon>Papilionoideae</taxon>
        <taxon>50 kb inversion clade</taxon>
        <taxon>NPAAA clade</taxon>
        <taxon>Hologalegina</taxon>
        <taxon>IRL clade</taxon>
        <taxon>Trifolieae</taxon>
        <taxon>Medicago</taxon>
    </lineage>
</organism>
<accession>A0A072U8G5</accession>
<gene>
    <name evidence="1" type="ordered locus">MTR_6g038080</name>
</gene>
<reference evidence="2" key="3">
    <citation type="submission" date="2015-04" db="UniProtKB">
        <authorList>
            <consortium name="EnsemblPlants"/>
        </authorList>
    </citation>
    <scope>IDENTIFICATION</scope>
    <source>
        <strain evidence="2">cv. Jemalong A17</strain>
    </source>
</reference>
<dbReference type="Gene3D" id="3.40.50.620">
    <property type="entry name" value="HUPs"/>
    <property type="match status" value="1"/>
</dbReference>
<name>A0A072U8G5_MEDTR</name>
<dbReference type="AlphaFoldDB" id="A0A072U8G5"/>
<evidence type="ECO:0000313" key="3">
    <source>
        <dbReference type="Proteomes" id="UP000002051"/>
    </source>
</evidence>
<evidence type="ECO:0000313" key="1">
    <source>
        <dbReference type="EMBL" id="KEH25937.1"/>
    </source>
</evidence>
<dbReference type="HOGENOM" id="CLU_2349986_0_0_1"/>
<dbReference type="Proteomes" id="UP000002051">
    <property type="component" value="Chromosome 6"/>
</dbReference>